<keyword evidence="1" id="KW-0812">Transmembrane</keyword>
<keyword evidence="3" id="KW-1185">Reference proteome</keyword>
<feature type="transmembrane region" description="Helical" evidence="1">
    <location>
        <begin position="460"/>
        <end position="480"/>
    </location>
</feature>
<dbReference type="EMBL" id="CP051685">
    <property type="protein sequence ID" value="QJD99406.1"/>
    <property type="molecule type" value="Genomic_DNA"/>
</dbReference>
<keyword evidence="1" id="KW-0472">Membrane</keyword>
<feature type="transmembrane region" description="Helical" evidence="1">
    <location>
        <begin position="151"/>
        <end position="175"/>
    </location>
</feature>
<feature type="transmembrane region" description="Helical" evidence="1">
    <location>
        <begin position="68"/>
        <end position="97"/>
    </location>
</feature>
<reference evidence="2 3" key="1">
    <citation type="submission" date="2020-04" db="EMBL/GenBank/DDBJ databases">
        <title>Genome sequencing of novel species.</title>
        <authorList>
            <person name="Heo J."/>
            <person name="Kim S.-J."/>
            <person name="Kim J.-S."/>
            <person name="Hong S.-B."/>
            <person name="Kwon S.-W."/>
        </authorList>
    </citation>
    <scope>NUCLEOTIDE SEQUENCE [LARGE SCALE GENOMIC DNA]</scope>
    <source>
        <strain evidence="2 3">GN2-R2</strain>
    </source>
</reference>
<name>A0A7Z2VUW1_9BURK</name>
<feature type="transmembrane region" description="Helical" evidence="1">
    <location>
        <begin position="187"/>
        <end position="206"/>
    </location>
</feature>
<organism evidence="2 3">
    <name type="scientific">Massilia forsythiae</name>
    <dbReference type="NCBI Taxonomy" id="2728020"/>
    <lineage>
        <taxon>Bacteria</taxon>
        <taxon>Pseudomonadati</taxon>
        <taxon>Pseudomonadota</taxon>
        <taxon>Betaproteobacteria</taxon>
        <taxon>Burkholderiales</taxon>
        <taxon>Oxalobacteraceae</taxon>
        <taxon>Telluria group</taxon>
        <taxon>Massilia</taxon>
    </lineage>
</organism>
<feature type="transmembrane region" description="Helical" evidence="1">
    <location>
        <begin position="320"/>
        <end position="339"/>
    </location>
</feature>
<protein>
    <recommendedName>
        <fullName evidence="4">ABC-2 type transport system permease protein</fullName>
    </recommendedName>
</protein>
<sequence length="513" mass="54004">MKAAPGSTLWLLAHELRLSWYGAALNKGGKRRPGLRAIVAWLLGWTFLHAFAYILLRPLQADGLHDARLAVLAGAALLVCATFMLSNALKASVLALFERGDLDLLLSSPLPSRTIFTVRLLGVTAATAAMFLYLLAPLAHVGLALGQPRWIAIYPAVTAVAALAACAAMLLTLALVRLFGARRTRTIAQVVAAIAGALLFLLSQAYNLVSHEAGDGGAARVMRSLAQGGMLGPDSPLWLPGRAALGEPAPLAGLALLALAAMLLTAGRTHRFFVRGLQQAAGMAHVSARPAGAARYRFRSSLFDTVVVKEWRLIARDPHLVSQVLLQLVYLLPLLLLILRGGGSLPAIGAGLTLLCSSLTGSLAWIVISAEDAPDLLLSAPAAQRTIRLAKLAAAAMPALLLVALPLLWLVARTPVPGLLISFTATGAVLGSALIVLWVGRPAARSDFKARGKENFLCTFFELLSSLAWGGMAWALVALATDAPAWAAATAAFALAAALVILLFSWLFRRRGV</sequence>
<accession>A0A7Z2VUW1</accession>
<feature type="transmembrane region" description="Helical" evidence="1">
    <location>
        <begin position="118"/>
        <end position="139"/>
    </location>
</feature>
<feature type="transmembrane region" description="Helical" evidence="1">
    <location>
        <begin position="389"/>
        <end position="412"/>
    </location>
</feature>
<dbReference type="Proteomes" id="UP000502415">
    <property type="component" value="Chromosome"/>
</dbReference>
<evidence type="ECO:0000313" key="2">
    <source>
        <dbReference type="EMBL" id="QJD99406.1"/>
    </source>
</evidence>
<evidence type="ECO:0000256" key="1">
    <source>
        <dbReference type="SAM" id="Phobius"/>
    </source>
</evidence>
<dbReference type="AlphaFoldDB" id="A0A7Z2VUW1"/>
<evidence type="ECO:0000313" key="3">
    <source>
        <dbReference type="Proteomes" id="UP000502415"/>
    </source>
</evidence>
<keyword evidence="1" id="KW-1133">Transmembrane helix</keyword>
<gene>
    <name evidence="2" type="ORF">HH212_04625</name>
</gene>
<dbReference type="KEGG" id="mfy:HH212_04625"/>
<dbReference type="RefSeq" id="WP_169434301.1">
    <property type="nucleotide sequence ID" value="NZ_CP051685.1"/>
</dbReference>
<feature type="transmembrane region" description="Helical" evidence="1">
    <location>
        <begin position="418"/>
        <end position="439"/>
    </location>
</feature>
<feature type="transmembrane region" description="Helical" evidence="1">
    <location>
        <begin position="249"/>
        <end position="267"/>
    </location>
</feature>
<evidence type="ECO:0008006" key="4">
    <source>
        <dbReference type="Google" id="ProtNLM"/>
    </source>
</evidence>
<feature type="transmembrane region" description="Helical" evidence="1">
    <location>
        <begin position="486"/>
        <end position="508"/>
    </location>
</feature>
<proteinExistence type="predicted"/>
<feature type="transmembrane region" description="Helical" evidence="1">
    <location>
        <begin position="37"/>
        <end position="56"/>
    </location>
</feature>
<feature type="transmembrane region" description="Helical" evidence="1">
    <location>
        <begin position="345"/>
        <end position="368"/>
    </location>
</feature>